<protein>
    <submittedName>
        <fullName evidence="1">Uncharacterized protein</fullName>
    </submittedName>
</protein>
<dbReference type="AlphaFoldDB" id="A0AAE0YJT9"/>
<name>A0AAE0YJT9_9GAST</name>
<sequence length="141" mass="15640">MGLTATLPIDHYSDRIDTQDTGQSLHPWYMTVTQGGCLIMSTVDNKVAKVRIQDSQIIFNKTVPGIMHPAGVPTLQDGWFVVSDWGTFSLHLVTPDGRWDRELWRHPYGSKSGDRLWGVSVRGGVCVAVSVEGETHVFDIS</sequence>
<organism evidence="1 2">
    <name type="scientific">Elysia crispata</name>
    <name type="common">lettuce slug</name>
    <dbReference type="NCBI Taxonomy" id="231223"/>
    <lineage>
        <taxon>Eukaryota</taxon>
        <taxon>Metazoa</taxon>
        <taxon>Spiralia</taxon>
        <taxon>Lophotrochozoa</taxon>
        <taxon>Mollusca</taxon>
        <taxon>Gastropoda</taxon>
        <taxon>Heterobranchia</taxon>
        <taxon>Euthyneura</taxon>
        <taxon>Panpulmonata</taxon>
        <taxon>Sacoglossa</taxon>
        <taxon>Placobranchoidea</taxon>
        <taxon>Plakobranchidae</taxon>
        <taxon>Elysia</taxon>
    </lineage>
</organism>
<dbReference type="EMBL" id="JAWDGP010006045">
    <property type="protein sequence ID" value="KAK3748127.1"/>
    <property type="molecule type" value="Genomic_DNA"/>
</dbReference>
<evidence type="ECO:0000313" key="1">
    <source>
        <dbReference type="EMBL" id="KAK3748127.1"/>
    </source>
</evidence>
<dbReference type="Proteomes" id="UP001283361">
    <property type="component" value="Unassembled WGS sequence"/>
</dbReference>
<evidence type="ECO:0000313" key="2">
    <source>
        <dbReference type="Proteomes" id="UP001283361"/>
    </source>
</evidence>
<gene>
    <name evidence="1" type="ORF">RRG08_030560</name>
</gene>
<comment type="caution">
    <text evidence="1">The sequence shown here is derived from an EMBL/GenBank/DDBJ whole genome shotgun (WGS) entry which is preliminary data.</text>
</comment>
<proteinExistence type="predicted"/>
<keyword evidence="2" id="KW-1185">Reference proteome</keyword>
<dbReference type="SUPFAM" id="SSF63829">
    <property type="entry name" value="Calcium-dependent phosphotriesterase"/>
    <property type="match status" value="1"/>
</dbReference>
<accession>A0AAE0YJT9</accession>
<reference evidence="1" key="1">
    <citation type="journal article" date="2023" name="G3 (Bethesda)">
        <title>A reference genome for the long-term kleptoplast-retaining sea slug Elysia crispata morphotype clarki.</title>
        <authorList>
            <person name="Eastman K.E."/>
            <person name="Pendleton A.L."/>
            <person name="Shaikh M.A."/>
            <person name="Suttiyut T."/>
            <person name="Ogas R."/>
            <person name="Tomko P."/>
            <person name="Gavelis G."/>
            <person name="Widhalm J.R."/>
            <person name="Wisecaver J.H."/>
        </authorList>
    </citation>
    <scope>NUCLEOTIDE SEQUENCE</scope>
    <source>
        <strain evidence="1">ECLA1</strain>
    </source>
</reference>